<organism evidence="4 5">
    <name type="scientific">Madurella mycetomatis</name>
    <dbReference type="NCBI Taxonomy" id="100816"/>
    <lineage>
        <taxon>Eukaryota</taxon>
        <taxon>Fungi</taxon>
        <taxon>Dikarya</taxon>
        <taxon>Ascomycota</taxon>
        <taxon>Pezizomycotina</taxon>
        <taxon>Sordariomycetes</taxon>
        <taxon>Sordariomycetidae</taxon>
        <taxon>Sordariales</taxon>
        <taxon>Sordariales incertae sedis</taxon>
        <taxon>Madurella</taxon>
    </lineage>
</organism>
<feature type="region of interest" description="Disordered" evidence="2">
    <location>
        <begin position="1"/>
        <end position="45"/>
    </location>
</feature>
<feature type="domain" description="BHLH" evidence="3">
    <location>
        <begin position="262"/>
        <end position="339"/>
    </location>
</feature>
<dbReference type="Pfam" id="PF00010">
    <property type="entry name" value="HLH"/>
    <property type="match status" value="1"/>
</dbReference>
<dbReference type="PANTHER" id="PTHR47336">
    <property type="entry name" value="TRANSCRIPTION FACTOR HMS1-RELATED"/>
    <property type="match status" value="1"/>
</dbReference>
<feature type="compositionally biased region" description="Polar residues" evidence="2">
    <location>
        <begin position="212"/>
        <end position="224"/>
    </location>
</feature>
<dbReference type="Gene3D" id="4.10.280.10">
    <property type="entry name" value="Helix-loop-helix DNA-binding domain"/>
    <property type="match status" value="1"/>
</dbReference>
<dbReference type="EMBL" id="LCTW02000286">
    <property type="protein sequence ID" value="KXX75209.1"/>
    <property type="molecule type" value="Genomic_DNA"/>
</dbReference>
<dbReference type="VEuPathDB" id="FungiDB:MMYC01_207122"/>
<dbReference type="GO" id="GO:0046983">
    <property type="term" value="F:protein dimerization activity"/>
    <property type="evidence" value="ECO:0007669"/>
    <property type="project" value="InterPro"/>
</dbReference>
<dbReference type="PROSITE" id="PS50888">
    <property type="entry name" value="BHLH"/>
    <property type="match status" value="1"/>
</dbReference>
<dbReference type="OrthoDB" id="3542681at2759"/>
<evidence type="ECO:0000256" key="2">
    <source>
        <dbReference type="SAM" id="MobiDB-lite"/>
    </source>
</evidence>
<dbReference type="InterPro" id="IPR052099">
    <property type="entry name" value="Regulatory_TF_Diverse"/>
</dbReference>
<evidence type="ECO:0000256" key="1">
    <source>
        <dbReference type="SAM" id="Coils"/>
    </source>
</evidence>
<dbReference type="InterPro" id="IPR036638">
    <property type="entry name" value="HLH_DNA-bd_sf"/>
</dbReference>
<evidence type="ECO:0000313" key="5">
    <source>
        <dbReference type="Proteomes" id="UP000078237"/>
    </source>
</evidence>
<comment type="caution">
    <text evidence="4">The sequence shown here is derived from an EMBL/GenBank/DDBJ whole genome shotgun (WGS) entry which is preliminary data.</text>
</comment>
<sequence length="385" mass="40850">MATGGPSGFGPGDPDRPHQTTLSANRSLAGHSDLHHPPDVLPAPTTQPAFSALTYSTLRDAASTLDDLAVSWRPIATSNTLYSSASSPAILARPSAELFEYASQLNAPNYAGDCVAPTALQDASQQGLDIMYAWPGTGDSSMSLSTPDPGSLTSPFLRSYEMLAQTSEHGISDSEATGYVKPEAVESWQQQQRQPGQDAKIEASPHKRAKKSSGQDVASASATLQAAPMTAGAGGSKTKLRSASRASRNVQHRPEETPQERRSRNSHNLVEKQYRNRLNMQFEVLMNTLPEAMRSPTGGGGGGGGGDSDGGPQQALDLGERRLSKAQVLDMSARYIRSLERERDKLESEREGLLADIQKMSDMFLSDGSRGGAPGNWRGPGGATG</sequence>
<feature type="compositionally biased region" description="Gly residues" evidence="2">
    <location>
        <begin position="369"/>
        <end position="385"/>
    </location>
</feature>
<feature type="region of interest" description="Disordered" evidence="2">
    <location>
        <begin position="186"/>
        <end position="271"/>
    </location>
</feature>
<feature type="region of interest" description="Disordered" evidence="2">
    <location>
        <begin position="291"/>
        <end position="318"/>
    </location>
</feature>
<proteinExistence type="predicted"/>
<dbReference type="STRING" id="100816.A0A175VVL9"/>
<dbReference type="SUPFAM" id="SSF47459">
    <property type="entry name" value="HLH, helix-loop-helix DNA-binding domain"/>
    <property type="match status" value="1"/>
</dbReference>
<feature type="coiled-coil region" evidence="1">
    <location>
        <begin position="329"/>
        <end position="363"/>
    </location>
</feature>
<dbReference type="SMART" id="SM00353">
    <property type="entry name" value="HLH"/>
    <property type="match status" value="1"/>
</dbReference>
<keyword evidence="5" id="KW-1185">Reference proteome</keyword>
<evidence type="ECO:0000313" key="4">
    <source>
        <dbReference type="EMBL" id="KXX75209.1"/>
    </source>
</evidence>
<gene>
    <name evidence="4" type="ORF">MMYC01_207122</name>
</gene>
<protein>
    <submittedName>
        <fullName evidence="4">Allergen Fus c 3</fullName>
    </submittedName>
</protein>
<keyword evidence="1" id="KW-0175">Coiled coil</keyword>
<dbReference type="AlphaFoldDB" id="A0A175VVL9"/>
<feature type="compositionally biased region" description="Gly residues" evidence="2">
    <location>
        <begin position="297"/>
        <end position="309"/>
    </location>
</feature>
<reference evidence="4 5" key="1">
    <citation type="journal article" date="2016" name="Genome Announc.">
        <title>Genome Sequence of Madurella mycetomatis mm55, Isolated from a Human Mycetoma Case in Sudan.</title>
        <authorList>
            <person name="Smit S."/>
            <person name="Derks M.F."/>
            <person name="Bervoets S."/>
            <person name="Fahal A."/>
            <person name="van Leeuwen W."/>
            <person name="van Belkum A."/>
            <person name="van de Sande W.W."/>
        </authorList>
    </citation>
    <scope>NUCLEOTIDE SEQUENCE [LARGE SCALE GENOMIC DNA]</scope>
    <source>
        <strain evidence="5">mm55</strain>
    </source>
</reference>
<feature type="region of interest" description="Disordered" evidence="2">
    <location>
        <begin position="364"/>
        <end position="385"/>
    </location>
</feature>
<dbReference type="PANTHER" id="PTHR47336:SF2">
    <property type="entry name" value="TRANSCRIPTION FACTOR HMS1-RELATED"/>
    <property type="match status" value="1"/>
</dbReference>
<evidence type="ECO:0000259" key="3">
    <source>
        <dbReference type="PROSITE" id="PS50888"/>
    </source>
</evidence>
<dbReference type="Proteomes" id="UP000078237">
    <property type="component" value="Unassembled WGS sequence"/>
</dbReference>
<dbReference type="InterPro" id="IPR011598">
    <property type="entry name" value="bHLH_dom"/>
</dbReference>
<feature type="compositionally biased region" description="Basic and acidic residues" evidence="2">
    <location>
        <begin position="252"/>
        <end position="271"/>
    </location>
</feature>
<feature type="compositionally biased region" description="Gly residues" evidence="2">
    <location>
        <begin position="1"/>
        <end position="11"/>
    </location>
</feature>
<accession>A0A175VVL9</accession>
<name>A0A175VVL9_9PEZI</name>